<dbReference type="InterPro" id="IPR036866">
    <property type="entry name" value="RibonucZ/Hydroxyglut_hydro"/>
</dbReference>
<dbReference type="SUPFAM" id="SSF55718">
    <property type="entry name" value="SCP-like"/>
    <property type="match status" value="1"/>
</dbReference>
<proteinExistence type="inferred from homology"/>
<keyword evidence="1" id="KW-0479">Metal-binding</keyword>
<dbReference type="GO" id="GO:0046872">
    <property type="term" value="F:metal ion binding"/>
    <property type="evidence" value="ECO:0007669"/>
    <property type="project" value="UniProtKB-KW"/>
</dbReference>
<dbReference type="Gene3D" id="3.60.15.30">
    <property type="entry name" value="Metallo-beta-lactamase domain"/>
    <property type="match status" value="1"/>
</dbReference>
<sequence>MLSVYAAFLATGLAVVAYFGHQVWSVNKAPTMAEQVKRELIPNEEFVKHSDIFNKQQVIKVTDNIYVAIGFALGNSIMVIAPEGLIIVDVTESVTAATEILKEFRKITNKPIKAILYTHHHQDHIGGAQGFLEKGVALPEVWSHHKLPHEVASFFTTSYGAKVRRSSRQFGVMVPASRKINAGLGLNLRYDSQGFIPPSKLATEKVTFAKIAGLDVHIHHIPGETSDQIGVWIPSWKAFLSGDDVYKAFPNIYTIRGAPARDPVDWYTSVQKMLDLDPDYLVPSHHRPIIGKNDIRNVLIPYRDGIQFVHDQALRFINKGLTPDEIAKRVKLPEKLEKHPYLREFYGTVPWSVKGVFQLYLGWFSGDPVDLFPLSTPEKASRVIALAGGVDNTISEAIKAWNKDDIQWSLELASYVLIQDKNNKDAKKLKVDALNLLGSRQINSIAANYYITCALETEGIVNLEDESTRKNEWQIIQKLPMKQLFQIFSSMFMPEVGVCETTEGIVQFIFSDTNSFVVLRIRNGVAIIEENGRAKNADVTVKTTEAKLKAAFITRLDGPGDYTKDLNIDGGIVKFKNYMNCFEEDFQLLLP</sequence>
<dbReference type="InterPro" id="IPR052195">
    <property type="entry name" value="Bact_Alkyl/Aryl-Sulfatase"/>
</dbReference>
<accession>A0A8B6EC04</accession>
<dbReference type="InterPro" id="IPR036527">
    <property type="entry name" value="SCP2_sterol-bd_dom_sf"/>
</dbReference>
<keyword evidence="7" id="KW-1185">Reference proteome</keyword>
<evidence type="ECO:0000256" key="3">
    <source>
        <dbReference type="ARBA" id="ARBA00022833"/>
    </source>
</evidence>
<evidence type="ECO:0000256" key="1">
    <source>
        <dbReference type="ARBA" id="ARBA00022723"/>
    </source>
</evidence>
<evidence type="ECO:0000313" key="6">
    <source>
        <dbReference type="EMBL" id="VDI32279.1"/>
    </source>
</evidence>
<organism evidence="6 7">
    <name type="scientific">Mytilus galloprovincialis</name>
    <name type="common">Mediterranean mussel</name>
    <dbReference type="NCBI Taxonomy" id="29158"/>
    <lineage>
        <taxon>Eukaryota</taxon>
        <taxon>Metazoa</taxon>
        <taxon>Spiralia</taxon>
        <taxon>Lophotrochozoa</taxon>
        <taxon>Mollusca</taxon>
        <taxon>Bivalvia</taxon>
        <taxon>Autobranchia</taxon>
        <taxon>Pteriomorphia</taxon>
        <taxon>Mytilida</taxon>
        <taxon>Mytiloidea</taxon>
        <taxon>Mytilidae</taxon>
        <taxon>Mytilinae</taxon>
        <taxon>Mytilus</taxon>
    </lineage>
</organism>
<dbReference type="Gene3D" id="3.30.1050.10">
    <property type="entry name" value="SCP2 sterol-binding domain"/>
    <property type="match status" value="1"/>
</dbReference>
<dbReference type="OrthoDB" id="449487at2759"/>
<dbReference type="InterPro" id="IPR029229">
    <property type="entry name" value="Alkyl_sulf_C"/>
</dbReference>
<dbReference type="CDD" id="cd07710">
    <property type="entry name" value="arylsulfatase_Sdsa1-like_MBL-fold"/>
    <property type="match status" value="1"/>
</dbReference>
<reference evidence="6" key="1">
    <citation type="submission" date="2018-11" db="EMBL/GenBank/DDBJ databases">
        <authorList>
            <person name="Alioto T."/>
            <person name="Alioto T."/>
        </authorList>
    </citation>
    <scope>NUCLEOTIDE SEQUENCE</scope>
</reference>
<gene>
    <name evidence="6" type="ORF">MGAL_10B050781</name>
</gene>
<dbReference type="EMBL" id="UYJE01004893">
    <property type="protein sequence ID" value="VDI32279.1"/>
    <property type="molecule type" value="Genomic_DNA"/>
</dbReference>
<dbReference type="PANTHER" id="PTHR43223">
    <property type="entry name" value="ALKYL/ARYL-SULFATASE"/>
    <property type="match status" value="1"/>
</dbReference>
<keyword evidence="3" id="KW-0862">Zinc</keyword>
<protein>
    <recommendedName>
        <fullName evidence="5">Metallo-beta-lactamase domain-containing protein</fullName>
    </recommendedName>
</protein>
<dbReference type="Pfam" id="PF14863">
    <property type="entry name" value="Alkyl_sulf_dimr"/>
    <property type="match status" value="1"/>
</dbReference>
<dbReference type="Proteomes" id="UP000596742">
    <property type="component" value="Unassembled WGS sequence"/>
</dbReference>
<dbReference type="GO" id="GO:0018909">
    <property type="term" value="P:dodecyl sulfate metabolic process"/>
    <property type="evidence" value="ECO:0007669"/>
    <property type="project" value="InterPro"/>
</dbReference>
<dbReference type="PANTHER" id="PTHR43223:SF2">
    <property type="entry name" value="METALLO-BETA-LACTAMASE DOMAIN-CONTAINING PROTEIN"/>
    <property type="match status" value="1"/>
</dbReference>
<dbReference type="Gene3D" id="1.25.40.880">
    <property type="entry name" value="Alkyl sulfatase, dimerisation domain"/>
    <property type="match status" value="1"/>
</dbReference>
<dbReference type="InterPro" id="IPR038536">
    <property type="entry name" value="Alkyl/aryl-sulf_dimr_sf"/>
</dbReference>
<dbReference type="InterPro" id="IPR044097">
    <property type="entry name" value="Bds1/SdsA1_MBL-fold"/>
</dbReference>
<evidence type="ECO:0000256" key="2">
    <source>
        <dbReference type="ARBA" id="ARBA00022801"/>
    </source>
</evidence>
<dbReference type="Pfam" id="PF14864">
    <property type="entry name" value="Alkyl_sulf_C"/>
    <property type="match status" value="1"/>
</dbReference>
<dbReference type="AlphaFoldDB" id="A0A8B6EC04"/>
<dbReference type="InterPro" id="IPR029228">
    <property type="entry name" value="Alkyl_sulf_dimr"/>
</dbReference>
<dbReference type="GO" id="GO:0018741">
    <property type="term" value="F:linear primary-alkylsulfatase activity"/>
    <property type="evidence" value="ECO:0007669"/>
    <property type="project" value="InterPro"/>
</dbReference>
<comment type="similarity">
    <text evidence="4">Belongs to the metallo-beta-lactamase superfamily. Type III sulfatase family.</text>
</comment>
<evidence type="ECO:0000313" key="7">
    <source>
        <dbReference type="Proteomes" id="UP000596742"/>
    </source>
</evidence>
<dbReference type="Pfam" id="PF00753">
    <property type="entry name" value="Lactamase_B"/>
    <property type="match status" value="1"/>
</dbReference>
<comment type="caution">
    <text evidence="6">The sequence shown here is derived from an EMBL/GenBank/DDBJ whole genome shotgun (WGS) entry which is preliminary data.</text>
</comment>
<evidence type="ECO:0000256" key="4">
    <source>
        <dbReference type="ARBA" id="ARBA00033751"/>
    </source>
</evidence>
<name>A0A8B6EC04_MYTGA</name>
<dbReference type="SUPFAM" id="SSF56281">
    <property type="entry name" value="Metallo-hydrolase/oxidoreductase"/>
    <property type="match status" value="1"/>
</dbReference>
<feature type="domain" description="Metallo-beta-lactamase" evidence="5">
    <location>
        <begin position="73"/>
        <end position="285"/>
    </location>
</feature>
<dbReference type="GO" id="GO:0046983">
    <property type="term" value="F:protein dimerization activity"/>
    <property type="evidence" value="ECO:0007669"/>
    <property type="project" value="InterPro"/>
</dbReference>
<dbReference type="InterPro" id="IPR001279">
    <property type="entry name" value="Metallo-B-lactamas"/>
</dbReference>
<dbReference type="SMART" id="SM00849">
    <property type="entry name" value="Lactamase_B"/>
    <property type="match status" value="1"/>
</dbReference>
<keyword evidence="2" id="KW-0378">Hydrolase</keyword>
<evidence type="ECO:0000259" key="5">
    <source>
        <dbReference type="SMART" id="SM00849"/>
    </source>
</evidence>